<feature type="region of interest" description="Disordered" evidence="1">
    <location>
        <begin position="1"/>
        <end position="22"/>
    </location>
</feature>
<gene>
    <name evidence="2" type="ORF">P7K49_025204</name>
</gene>
<accession>A0ABQ9UGK0</accession>
<protein>
    <submittedName>
        <fullName evidence="2">Uncharacterized protein</fullName>
    </submittedName>
</protein>
<evidence type="ECO:0000313" key="2">
    <source>
        <dbReference type="EMBL" id="KAK2096170.1"/>
    </source>
</evidence>
<name>A0ABQ9UGK0_SAGOE</name>
<comment type="caution">
    <text evidence="2">The sequence shown here is derived from an EMBL/GenBank/DDBJ whole genome shotgun (WGS) entry which is preliminary data.</text>
</comment>
<evidence type="ECO:0000256" key="1">
    <source>
        <dbReference type="SAM" id="MobiDB-lite"/>
    </source>
</evidence>
<proteinExistence type="predicted"/>
<sequence>MTFQQAEGNFSPEEAAAPPVALGTGILDLAEGTEAASSKEKPISDKVINTRKYEERETMQLVIHTAIAHNHRDQGETTDGTEHLLKTWPLSCVASPLPCNRGPYIICAFP</sequence>
<organism evidence="2 3">
    <name type="scientific">Saguinus oedipus</name>
    <name type="common">Cotton-top tamarin</name>
    <name type="synonym">Oedipomidas oedipus</name>
    <dbReference type="NCBI Taxonomy" id="9490"/>
    <lineage>
        <taxon>Eukaryota</taxon>
        <taxon>Metazoa</taxon>
        <taxon>Chordata</taxon>
        <taxon>Craniata</taxon>
        <taxon>Vertebrata</taxon>
        <taxon>Euteleostomi</taxon>
        <taxon>Mammalia</taxon>
        <taxon>Eutheria</taxon>
        <taxon>Euarchontoglires</taxon>
        <taxon>Primates</taxon>
        <taxon>Haplorrhini</taxon>
        <taxon>Platyrrhini</taxon>
        <taxon>Cebidae</taxon>
        <taxon>Callitrichinae</taxon>
        <taxon>Saguinus</taxon>
    </lineage>
</organism>
<evidence type="ECO:0000313" key="3">
    <source>
        <dbReference type="Proteomes" id="UP001266305"/>
    </source>
</evidence>
<dbReference type="EMBL" id="JASSZA010000012">
    <property type="protein sequence ID" value="KAK2096170.1"/>
    <property type="molecule type" value="Genomic_DNA"/>
</dbReference>
<keyword evidence="3" id="KW-1185">Reference proteome</keyword>
<reference evidence="2 3" key="1">
    <citation type="submission" date="2023-05" db="EMBL/GenBank/DDBJ databases">
        <title>B98-5 Cell Line De Novo Hybrid Assembly: An Optical Mapping Approach.</title>
        <authorList>
            <person name="Kananen K."/>
            <person name="Auerbach J.A."/>
            <person name="Kautto E."/>
            <person name="Blachly J.S."/>
        </authorList>
    </citation>
    <scope>NUCLEOTIDE SEQUENCE [LARGE SCALE GENOMIC DNA]</scope>
    <source>
        <strain evidence="2">B95-8</strain>
        <tissue evidence="2">Cell line</tissue>
    </source>
</reference>
<dbReference type="Proteomes" id="UP001266305">
    <property type="component" value="Unassembled WGS sequence"/>
</dbReference>